<feature type="DNA-binding region" description="OmpR/PhoB-type" evidence="5">
    <location>
        <begin position="1"/>
        <end position="102"/>
    </location>
</feature>
<dbReference type="PRINTS" id="PR00364">
    <property type="entry name" value="DISEASERSIST"/>
</dbReference>
<dbReference type="InterPro" id="IPR001867">
    <property type="entry name" value="OmpR/PhoB-type_DNA-bd"/>
</dbReference>
<dbReference type="InterPro" id="IPR005158">
    <property type="entry name" value="BTAD"/>
</dbReference>
<dbReference type="GO" id="GO:0043531">
    <property type="term" value="F:ADP binding"/>
    <property type="evidence" value="ECO:0007669"/>
    <property type="project" value="InterPro"/>
</dbReference>
<dbReference type="SUPFAM" id="SSF46894">
    <property type="entry name" value="C-terminal effector domain of the bipartite response regulators"/>
    <property type="match status" value="1"/>
</dbReference>
<dbReference type="SUPFAM" id="SSF48452">
    <property type="entry name" value="TPR-like"/>
    <property type="match status" value="2"/>
</dbReference>
<dbReference type="AlphaFoldDB" id="A0A1H0W240"/>
<dbReference type="PANTHER" id="PTHR35807">
    <property type="entry name" value="TRANSCRIPTIONAL REGULATOR REDD-RELATED"/>
    <property type="match status" value="1"/>
</dbReference>
<dbReference type="Gene3D" id="1.10.10.10">
    <property type="entry name" value="Winged helix-like DNA-binding domain superfamily/Winged helix DNA-binding domain"/>
    <property type="match status" value="1"/>
</dbReference>
<dbReference type="Pfam" id="PF00486">
    <property type="entry name" value="Trans_reg_C"/>
    <property type="match status" value="1"/>
</dbReference>
<dbReference type="InterPro" id="IPR011990">
    <property type="entry name" value="TPR-like_helical_dom_sf"/>
</dbReference>
<dbReference type="Pfam" id="PF03704">
    <property type="entry name" value="BTAD"/>
    <property type="match status" value="1"/>
</dbReference>
<evidence type="ECO:0000313" key="8">
    <source>
        <dbReference type="Proteomes" id="UP000199651"/>
    </source>
</evidence>
<dbReference type="SMART" id="SM00028">
    <property type="entry name" value="TPR"/>
    <property type="match status" value="6"/>
</dbReference>
<dbReference type="Proteomes" id="UP000199651">
    <property type="component" value="Unassembled WGS sequence"/>
</dbReference>
<accession>A0A1H0W240</accession>
<sequence length="932" mass="99963">MGGTRVKIQLLGPVRVLQGDEQIDIPTAGRRAVLGLLGLASGRPVSRAELIDALWHDDPPHTAVNVIQTHVKHLRKVLEPDRPNRAPSVLLPSVGDGYTLRTQGCDLDVTAFRAGVGAALEARERGDLARAVELFDSALGLWRADAPLSDVPALAAHPAALAFVEERSAALAAKGETLLAAGAADEAVTIFEQLAHARPFDESALTLLIRGYESAGRRADAVTGYHRIRRRLADELGIGPGPELAAAYQAILANEHPATEPSRSRRRHLPATLPGDVADFIGRRNELERLDAVLLGPGGTAVPVAVVSGTAGVGKTALALHWSHLARTRFPDGQLYVDLRGYDPQQPLSGTDALARLMSALGMPAHEIPTEPDDRVTRYRTELSGRRILIVLDNASSVDQVRPLLPGTGSCAVLVTSRDTLGELVARHGARRLDLDLLPMDDSLQLLRTLIGDRVDREPGVGEALAALCVGLPLALRVAAELAATLRTTPLPHLVSELTDSRRRLGMLDSVGSSVSAVFSWSYHHLPAAAARVFRLLGLQLGPHISVCAAASLACRTTDEARTALTLLTRAHLVHLVGPDRYGMHDLLRAYATELAHDDITPAVRDGARQRLLDHYLHTAHAASEVLDHRDPALLPTPADGVALPAAPDPEAALAWFTAEHQALLNAVHTAPDAHVGHLARAVSTYLELRGHWADWVEVQRAALDAAHRLGDRPGIAMAHRELGRAKARIGRYAAAGELLSRAAALFAELGDPLGEAHCHNNLTLVFERQGEFPRALQEATLALAKYRTAGSRAGEARALNNMGWCNTRLGNYEEAVRCCESALARQRETGDRGGESATLDTLGFVHHHVGRYAQAIGCFERAREISRECGDRYNEACLLDHLGDSALAAGSPATAAEAWRTARDSFLELGHTAAADQLDDKLAALPPPRNF</sequence>
<comment type="similarity">
    <text evidence="1">Belongs to the AfsR/DnrI/RedD regulatory family.</text>
</comment>
<dbReference type="SMART" id="SM01043">
    <property type="entry name" value="BTAD"/>
    <property type="match status" value="1"/>
</dbReference>
<dbReference type="EMBL" id="FNJB01000017">
    <property type="protein sequence ID" value="SDP84769.1"/>
    <property type="molecule type" value="Genomic_DNA"/>
</dbReference>
<dbReference type="Gene3D" id="3.40.50.300">
    <property type="entry name" value="P-loop containing nucleotide triphosphate hydrolases"/>
    <property type="match status" value="1"/>
</dbReference>
<dbReference type="PROSITE" id="PS51755">
    <property type="entry name" value="OMPR_PHOB"/>
    <property type="match status" value="1"/>
</dbReference>
<protein>
    <submittedName>
        <fullName evidence="7">DNA-binding transcriptional activator of the SARP family</fullName>
    </submittedName>
</protein>
<dbReference type="Gene3D" id="1.25.40.10">
    <property type="entry name" value="Tetratricopeptide repeat domain"/>
    <property type="match status" value="2"/>
</dbReference>
<evidence type="ECO:0000256" key="2">
    <source>
        <dbReference type="ARBA" id="ARBA00023015"/>
    </source>
</evidence>
<dbReference type="CDD" id="cd15831">
    <property type="entry name" value="BTAD"/>
    <property type="match status" value="1"/>
</dbReference>
<name>A0A1H0W240_9PSEU</name>
<evidence type="ECO:0000256" key="3">
    <source>
        <dbReference type="ARBA" id="ARBA00023125"/>
    </source>
</evidence>
<dbReference type="PANTHER" id="PTHR35807:SF1">
    <property type="entry name" value="TRANSCRIPTIONAL REGULATOR REDD"/>
    <property type="match status" value="1"/>
</dbReference>
<evidence type="ECO:0000313" key="7">
    <source>
        <dbReference type="EMBL" id="SDP84769.1"/>
    </source>
</evidence>
<keyword evidence="3 5" id="KW-0238">DNA-binding</keyword>
<keyword evidence="8" id="KW-1185">Reference proteome</keyword>
<keyword evidence="4" id="KW-0804">Transcription</keyword>
<gene>
    <name evidence="7" type="ORF">SAMN05192558_11731</name>
</gene>
<dbReference type="GO" id="GO:0006355">
    <property type="term" value="P:regulation of DNA-templated transcription"/>
    <property type="evidence" value="ECO:0007669"/>
    <property type="project" value="InterPro"/>
</dbReference>
<feature type="domain" description="OmpR/PhoB-type" evidence="6">
    <location>
        <begin position="1"/>
        <end position="102"/>
    </location>
</feature>
<reference evidence="8" key="1">
    <citation type="submission" date="2016-10" db="EMBL/GenBank/DDBJ databases">
        <authorList>
            <person name="Varghese N."/>
            <person name="Submissions S."/>
        </authorList>
    </citation>
    <scope>NUCLEOTIDE SEQUENCE [LARGE SCALE GENOMIC DNA]</scope>
    <source>
        <strain evidence="8">IBRC-M 10655</strain>
    </source>
</reference>
<organism evidence="7 8">
    <name type="scientific">Actinokineospora alba</name>
    <dbReference type="NCBI Taxonomy" id="504798"/>
    <lineage>
        <taxon>Bacteria</taxon>
        <taxon>Bacillati</taxon>
        <taxon>Actinomycetota</taxon>
        <taxon>Actinomycetes</taxon>
        <taxon>Pseudonocardiales</taxon>
        <taxon>Pseudonocardiaceae</taxon>
        <taxon>Actinokineospora</taxon>
    </lineage>
</organism>
<keyword evidence="2" id="KW-0805">Transcription regulation</keyword>
<evidence type="ECO:0000256" key="4">
    <source>
        <dbReference type="ARBA" id="ARBA00023163"/>
    </source>
</evidence>
<dbReference type="InterPro" id="IPR016032">
    <property type="entry name" value="Sig_transdc_resp-reg_C-effctor"/>
</dbReference>
<evidence type="ECO:0000256" key="1">
    <source>
        <dbReference type="ARBA" id="ARBA00005820"/>
    </source>
</evidence>
<proteinExistence type="inferred from homology"/>
<dbReference type="InterPro" id="IPR036388">
    <property type="entry name" value="WH-like_DNA-bd_sf"/>
</dbReference>
<dbReference type="InterPro" id="IPR019734">
    <property type="entry name" value="TPR_rpt"/>
</dbReference>
<dbReference type="Pfam" id="PF13424">
    <property type="entry name" value="TPR_12"/>
    <property type="match status" value="2"/>
</dbReference>
<dbReference type="SUPFAM" id="SSF52540">
    <property type="entry name" value="P-loop containing nucleoside triphosphate hydrolases"/>
    <property type="match status" value="1"/>
</dbReference>
<evidence type="ECO:0000259" key="6">
    <source>
        <dbReference type="PROSITE" id="PS51755"/>
    </source>
</evidence>
<dbReference type="GO" id="GO:0003677">
    <property type="term" value="F:DNA binding"/>
    <property type="evidence" value="ECO:0007669"/>
    <property type="project" value="UniProtKB-UniRule"/>
</dbReference>
<dbReference type="STRING" id="504798.SAMN05421871_10731"/>
<dbReference type="SMART" id="SM00862">
    <property type="entry name" value="Trans_reg_C"/>
    <property type="match status" value="1"/>
</dbReference>
<dbReference type="InterPro" id="IPR027417">
    <property type="entry name" value="P-loop_NTPase"/>
</dbReference>
<evidence type="ECO:0000256" key="5">
    <source>
        <dbReference type="PROSITE-ProRule" id="PRU01091"/>
    </source>
</evidence>
<dbReference type="InterPro" id="IPR051677">
    <property type="entry name" value="AfsR-DnrI-RedD_regulator"/>
</dbReference>
<dbReference type="GO" id="GO:0000160">
    <property type="term" value="P:phosphorelay signal transduction system"/>
    <property type="evidence" value="ECO:0007669"/>
    <property type="project" value="InterPro"/>
</dbReference>
<dbReference type="OrthoDB" id="581105at2"/>